<dbReference type="GO" id="GO:0005509">
    <property type="term" value="F:calcium ion binding"/>
    <property type="evidence" value="ECO:0007669"/>
    <property type="project" value="InterPro"/>
</dbReference>
<comment type="caution">
    <text evidence="4">The sequence shown here is derived from an EMBL/GenBank/DDBJ whole genome shotgun (WGS) entry which is preliminary data.</text>
</comment>
<dbReference type="GO" id="GO:0017022">
    <property type="term" value="F:myosin binding"/>
    <property type="evidence" value="ECO:0007669"/>
    <property type="project" value="EnsemblFungi"/>
</dbReference>
<feature type="domain" description="EF-hand" evidence="3">
    <location>
        <begin position="95"/>
        <end position="130"/>
    </location>
</feature>
<dbReference type="InParanoid" id="A0A1X2HUR2"/>
<dbReference type="Pfam" id="PF13499">
    <property type="entry name" value="EF-hand_7"/>
    <property type="match status" value="1"/>
</dbReference>
<dbReference type="SUPFAM" id="SSF47473">
    <property type="entry name" value="EF-hand"/>
    <property type="match status" value="1"/>
</dbReference>
<dbReference type="FunFam" id="1.10.238.10:FF:000001">
    <property type="entry name" value="Calmodulin 1"/>
    <property type="match status" value="1"/>
</dbReference>
<keyword evidence="5" id="KW-1185">Reference proteome</keyword>
<sequence>MNPVARKSKQRTARQNSNVFNMFDKQQIMEFKEAFNIMDTNEDGVVCAKDLELTFQRLGQPASSEQIEKMMGEAPGSINFTVFLTLMAEKLTGTDPEQVITNAFAAFDDSRKGSINADYLRECMTTMGDRFTDEEVDIMFKCSAIDEDGTFNYKDFVRVLKHGE</sequence>
<dbReference type="Proteomes" id="UP000242180">
    <property type="component" value="Unassembled WGS sequence"/>
</dbReference>
<dbReference type="Gene3D" id="1.10.238.10">
    <property type="entry name" value="EF-hand"/>
    <property type="match status" value="2"/>
</dbReference>
<name>A0A1X2HUR2_SYNRA</name>
<dbReference type="GO" id="GO:1902404">
    <property type="term" value="P:mitotic actomyosin contractile ring contraction"/>
    <property type="evidence" value="ECO:0007669"/>
    <property type="project" value="EnsemblFungi"/>
</dbReference>
<keyword evidence="1" id="KW-0677">Repeat</keyword>
<dbReference type="InterPro" id="IPR011992">
    <property type="entry name" value="EF-hand-dom_pair"/>
</dbReference>
<evidence type="ECO:0000256" key="1">
    <source>
        <dbReference type="ARBA" id="ARBA00022737"/>
    </source>
</evidence>
<gene>
    <name evidence="4" type="ORF">BCR43DRAFT_483163</name>
</gene>
<dbReference type="GO" id="GO:0120106">
    <property type="term" value="C:mitotic actomyosin contractile ring, distal actin filament layer"/>
    <property type="evidence" value="ECO:0007669"/>
    <property type="project" value="EnsemblFungi"/>
</dbReference>
<organism evidence="4 5">
    <name type="scientific">Syncephalastrum racemosum</name>
    <name type="common">Filamentous fungus</name>
    <dbReference type="NCBI Taxonomy" id="13706"/>
    <lineage>
        <taxon>Eukaryota</taxon>
        <taxon>Fungi</taxon>
        <taxon>Fungi incertae sedis</taxon>
        <taxon>Mucoromycota</taxon>
        <taxon>Mucoromycotina</taxon>
        <taxon>Mucoromycetes</taxon>
        <taxon>Mucorales</taxon>
        <taxon>Syncephalastraceae</taxon>
        <taxon>Syncephalastrum</taxon>
    </lineage>
</organism>
<dbReference type="OMA" id="GVNFTMF"/>
<dbReference type="InterPro" id="IPR018247">
    <property type="entry name" value="EF_Hand_1_Ca_BS"/>
</dbReference>
<evidence type="ECO:0000256" key="2">
    <source>
        <dbReference type="ARBA" id="ARBA00022837"/>
    </source>
</evidence>
<dbReference type="EMBL" id="MCGN01000001">
    <property type="protein sequence ID" value="ORZ03335.1"/>
    <property type="molecule type" value="Genomic_DNA"/>
</dbReference>
<dbReference type="CDD" id="cd00051">
    <property type="entry name" value="EFh"/>
    <property type="match status" value="1"/>
</dbReference>
<dbReference type="OrthoDB" id="429467at2759"/>
<dbReference type="GO" id="GO:0071341">
    <property type="term" value="C:medial cortical node"/>
    <property type="evidence" value="ECO:0007669"/>
    <property type="project" value="EnsemblFungi"/>
</dbReference>
<dbReference type="PROSITE" id="PS00018">
    <property type="entry name" value="EF_HAND_1"/>
    <property type="match status" value="1"/>
</dbReference>
<evidence type="ECO:0000259" key="3">
    <source>
        <dbReference type="PROSITE" id="PS50222"/>
    </source>
</evidence>
<feature type="domain" description="EF-hand" evidence="3">
    <location>
        <begin position="131"/>
        <end position="164"/>
    </location>
</feature>
<evidence type="ECO:0000313" key="4">
    <source>
        <dbReference type="EMBL" id="ORZ03335.1"/>
    </source>
</evidence>
<keyword evidence="2" id="KW-0106">Calcium</keyword>
<dbReference type="GO" id="GO:0016460">
    <property type="term" value="C:myosin II complex"/>
    <property type="evidence" value="ECO:0007669"/>
    <property type="project" value="EnsemblFungi"/>
</dbReference>
<feature type="domain" description="EF-hand" evidence="3">
    <location>
        <begin position="26"/>
        <end position="61"/>
    </location>
</feature>
<dbReference type="SMART" id="SM00054">
    <property type="entry name" value="EFh"/>
    <property type="match status" value="3"/>
</dbReference>
<dbReference type="STRING" id="13706.A0A1X2HUR2"/>
<dbReference type="FunCoup" id="A0A1X2HUR2">
    <property type="interactions" value="43"/>
</dbReference>
<dbReference type="PROSITE" id="PS50222">
    <property type="entry name" value="EF_HAND_2"/>
    <property type="match status" value="3"/>
</dbReference>
<reference evidence="4 5" key="1">
    <citation type="submission" date="2016-07" db="EMBL/GenBank/DDBJ databases">
        <title>Pervasive Adenine N6-methylation of Active Genes in Fungi.</title>
        <authorList>
            <consortium name="DOE Joint Genome Institute"/>
            <person name="Mondo S.J."/>
            <person name="Dannebaum R.O."/>
            <person name="Kuo R.C."/>
            <person name="Labutti K."/>
            <person name="Haridas S."/>
            <person name="Kuo A."/>
            <person name="Salamov A."/>
            <person name="Ahrendt S.R."/>
            <person name="Lipzen A."/>
            <person name="Sullivan W."/>
            <person name="Andreopoulos W.B."/>
            <person name="Clum A."/>
            <person name="Lindquist E."/>
            <person name="Daum C."/>
            <person name="Ramamoorthy G.K."/>
            <person name="Gryganskyi A."/>
            <person name="Culley D."/>
            <person name="Magnuson J.K."/>
            <person name="James T.Y."/>
            <person name="O'Malley M.A."/>
            <person name="Stajich J.E."/>
            <person name="Spatafora J.W."/>
            <person name="Visel A."/>
            <person name="Grigoriev I.V."/>
        </authorList>
    </citation>
    <scope>NUCLEOTIDE SEQUENCE [LARGE SCALE GENOMIC DNA]</scope>
    <source>
        <strain evidence="4 5">NRRL 2496</strain>
    </source>
</reference>
<dbReference type="PANTHER" id="PTHR23049">
    <property type="entry name" value="MYOSIN REGULATORY LIGHT CHAIN 2"/>
    <property type="match status" value="1"/>
</dbReference>
<evidence type="ECO:0000313" key="5">
    <source>
        <dbReference type="Proteomes" id="UP000242180"/>
    </source>
</evidence>
<dbReference type="InterPro" id="IPR002048">
    <property type="entry name" value="EF_hand_dom"/>
</dbReference>
<protein>
    <recommendedName>
        <fullName evidence="3">EF-hand domain-containing protein</fullName>
    </recommendedName>
</protein>
<dbReference type="InterPro" id="IPR050403">
    <property type="entry name" value="Myosin_RLC"/>
</dbReference>
<accession>A0A1X2HUR2</accession>
<dbReference type="AlphaFoldDB" id="A0A1X2HUR2"/>
<proteinExistence type="predicted"/>